<reference evidence="1 2" key="1">
    <citation type="submission" date="2018-11" db="EMBL/GenBank/DDBJ databases">
        <title>Genomic Encyclopedia of Type Strains, Phase IV (KMG-IV): sequencing the most valuable type-strain genomes for metagenomic binning, comparative biology and taxonomic classification.</title>
        <authorList>
            <person name="Goeker M."/>
        </authorList>
    </citation>
    <scope>NUCLEOTIDE SEQUENCE [LARGE SCALE GENOMIC DNA]</scope>
    <source>
        <strain evidence="1 2">DSM 102936</strain>
    </source>
</reference>
<dbReference type="EMBL" id="RKRE01000002">
    <property type="protein sequence ID" value="RPF46818.1"/>
    <property type="molecule type" value="Genomic_DNA"/>
</dbReference>
<sequence>MAGSGKYQLLAPGDTFPFTCKPECWGRCCAATTIRVDPWDLLRIARGVGVATGELLKVCTFYRGEKHPLPVVCLVRRGRCPFLSGDGRCLIYRCRPRVCRAFPVGEIVEIGDDGRLERGYLLMHAASCQGFDPKAPRYRPAEWLAREGVAPEDMAQTEQFLRFLREAKERLAWSAWLDETGAWTVLRLLYDPDGWRERCGVGPAVSDALFWERSLKAAWWFLAQRAAHQDIDAARIGEILRGEMEAPFPWEGSGSEDFA</sequence>
<dbReference type="Proteomes" id="UP000282654">
    <property type="component" value="Unassembled WGS sequence"/>
</dbReference>
<name>A0A3N5BAX1_9THEO</name>
<evidence type="ECO:0000313" key="1">
    <source>
        <dbReference type="EMBL" id="RPF46818.1"/>
    </source>
</evidence>
<dbReference type="PANTHER" id="PTHR35866">
    <property type="entry name" value="PUTATIVE-RELATED"/>
    <property type="match status" value="1"/>
</dbReference>
<evidence type="ECO:0000313" key="2">
    <source>
        <dbReference type="Proteomes" id="UP000282654"/>
    </source>
</evidence>
<dbReference type="InterPro" id="IPR005358">
    <property type="entry name" value="Puta_zinc/iron-chelating_dom"/>
</dbReference>
<keyword evidence="2" id="KW-1185">Reference proteome</keyword>
<accession>A0A3N5BAX1</accession>
<dbReference type="Pfam" id="PF03692">
    <property type="entry name" value="CxxCxxCC"/>
    <property type="match status" value="1"/>
</dbReference>
<dbReference type="AlphaFoldDB" id="A0A3N5BAX1"/>
<organism evidence="1 2">
    <name type="scientific">Thermodesulfitimonas autotrophica</name>
    <dbReference type="NCBI Taxonomy" id="1894989"/>
    <lineage>
        <taxon>Bacteria</taxon>
        <taxon>Bacillati</taxon>
        <taxon>Bacillota</taxon>
        <taxon>Clostridia</taxon>
        <taxon>Thermoanaerobacterales</taxon>
        <taxon>Thermoanaerobacteraceae</taxon>
        <taxon>Thermodesulfitimonas</taxon>
    </lineage>
</organism>
<protein>
    <submittedName>
        <fullName evidence="1">Putative zinc-or iron-chelating protein</fullName>
    </submittedName>
</protein>
<dbReference type="RefSeq" id="WP_170157727.1">
    <property type="nucleotide sequence ID" value="NZ_RKRE01000002.1"/>
</dbReference>
<proteinExistence type="predicted"/>
<gene>
    <name evidence="1" type="ORF">EDD75_1077</name>
</gene>
<dbReference type="PANTHER" id="PTHR35866:SF1">
    <property type="entry name" value="YKGJ FAMILY CYSTEINE CLUSTER PROTEIN"/>
    <property type="match status" value="1"/>
</dbReference>
<comment type="caution">
    <text evidence="1">The sequence shown here is derived from an EMBL/GenBank/DDBJ whole genome shotgun (WGS) entry which is preliminary data.</text>
</comment>